<accession>A0A7J9LZE0</accession>
<dbReference type="PROSITE" id="PS51257">
    <property type="entry name" value="PROKAR_LIPOPROTEIN"/>
    <property type="match status" value="1"/>
</dbReference>
<feature type="non-terminal residue" evidence="2">
    <location>
        <position position="1"/>
    </location>
</feature>
<evidence type="ECO:0000256" key="1">
    <source>
        <dbReference type="SAM" id="SignalP"/>
    </source>
</evidence>
<dbReference type="AlphaFoldDB" id="A0A7J9LZE0"/>
<dbReference type="Proteomes" id="UP000593576">
    <property type="component" value="Unassembled WGS sequence"/>
</dbReference>
<dbReference type="OrthoDB" id="680258at2759"/>
<gene>
    <name evidence="2" type="ORF">Goshw_000560</name>
</gene>
<protein>
    <submittedName>
        <fullName evidence="2">Uncharacterized protein</fullName>
    </submittedName>
</protein>
<keyword evidence="3" id="KW-1185">Reference proteome</keyword>
<dbReference type="EMBL" id="JABFAF010000009">
    <property type="protein sequence ID" value="MBA0864205.1"/>
    <property type="molecule type" value="Genomic_DNA"/>
</dbReference>
<dbReference type="PANTHER" id="PTHR36040:SF3">
    <property type="entry name" value="OS04G0188500 PROTEIN"/>
    <property type="match status" value="1"/>
</dbReference>
<sequence length="181" mass="20551">MKLKHLAAFVGVMMVMSYSCMARPRRGMIGGIYRQEQGHHVAVEGRRRNTVEKNIDNHHNIPRQKYDDWVVVITAMMGVQYLDWMVGCNVSPSTSLGVGAATFIFADREGSMAQGALYFCNGLVYRTWLIHSRTILHPHPHKEQELHPPAEQARPKPNADLRRALAGEFLVSRRVDVRTTD</sequence>
<evidence type="ECO:0000313" key="2">
    <source>
        <dbReference type="EMBL" id="MBA0864205.1"/>
    </source>
</evidence>
<name>A0A7J9LZE0_GOSSC</name>
<feature type="chain" id="PRO_5029845066" evidence="1">
    <location>
        <begin position="23"/>
        <end position="181"/>
    </location>
</feature>
<organism evidence="2 3">
    <name type="scientific">Gossypium schwendimanii</name>
    <name type="common">Cotton</name>
    <dbReference type="NCBI Taxonomy" id="34291"/>
    <lineage>
        <taxon>Eukaryota</taxon>
        <taxon>Viridiplantae</taxon>
        <taxon>Streptophyta</taxon>
        <taxon>Embryophyta</taxon>
        <taxon>Tracheophyta</taxon>
        <taxon>Spermatophyta</taxon>
        <taxon>Magnoliopsida</taxon>
        <taxon>eudicotyledons</taxon>
        <taxon>Gunneridae</taxon>
        <taxon>Pentapetalae</taxon>
        <taxon>rosids</taxon>
        <taxon>malvids</taxon>
        <taxon>Malvales</taxon>
        <taxon>Malvaceae</taxon>
        <taxon>Malvoideae</taxon>
        <taxon>Gossypium</taxon>
    </lineage>
</organism>
<comment type="caution">
    <text evidence="2">The sequence shown here is derived from an EMBL/GenBank/DDBJ whole genome shotgun (WGS) entry which is preliminary data.</text>
</comment>
<proteinExistence type="predicted"/>
<reference evidence="2 3" key="1">
    <citation type="journal article" date="2019" name="Genome Biol. Evol.">
        <title>Insights into the evolution of the New World diploid cottons (Gossypium, subgenus Houzingenia) based on genome sequencing.</title>
        <authorList>
            <person name="Grover C.E."/>
            <person name="Arick M.A. 2nd"/>
            <person name="Thrash A."/>
            <person name="Conover J.L."/>
            <person name="Sanders W.S."/>
            <person name="Peterson D.G."/>
            <person name="Frelichowski J.E."/>
            <person name="Scheffler J.A."/>
            <person name="Scheffler B.E."/>
            <person name="Wendel J.F."/>
        </authorList>
    </citation>
    <scope>NUCLEOTIDE SEQUENCE [LARGE SCALE GENOMIC DNA]</scope>
    <source>
        <strain evidence="2">1</strain>
        <tissue evidence="2">Leaf</tissue>
    </source>
</reference>
<dbReference type="PANTHER" id="PTHR36040">
    <property type="entry name" value="OS04G0188500 PROTEIN"/>
    <property type="match status" value="1"/>
</dbReference>
<feature type="signal peptide" evidence="1">
    <location>
        <begin position="1"/>
        <end position="22"/>
    </location>
</feature>
<keyword evidence="1" id="KW-0732">Signal</keyword>
<evidence type="ECO:0000313" key="3">
    <source>
        <dbReference type="Proteomes" id="UP000593576"/>
    </source>
</evidence>